<protein>
    <submittedName>
        <fullName evidence="6">Phage integrase family protein</fullName>
    </submittedName>
</protein>
<dbReference type="Pfam" id="PF20172">
    <property type="entry name" value="DUF6538"/>
    <property type="match status" value="1"/>
</dbReference>
<comment type="similarity">
    <text evidence="1">Belongs to the 'phage' integrase family.</text>
</comment>
<keyword evidence="2" id="KW-0229">DNA integration</keyword>
<dbReference type="AlphaFoldDB" id="A0A4R2BZD6"/>
<keyword evidence="3" id="KW-0238">DNA-binding</keyword>
<name>A0A4R2BZD6_9HYPH</name>
<dbReference type="Gene3D" id="1.10.443.10">
    <property type="entry name" value="Intergrase catalytic core"/>
    <property type="match status" value="1"/>
</dbReference>
<dbReference type="GO" id="GO:0006310">
    <property type="term" value="P:DNA recombination"/>
    <property type="evidence" value="ECO:0007669"/>
    <property type="project" value="UniProtKB-KW"/>
</dbReference>
<dbReference type="SUPFAM" id="SSF56349">
    <property type="entry name" value="DNA breaking-rejoining enzymes"/>
    <property type="match status" value="1"/>
</dbReference>
<dbReference type="InterPro" id="IPR011010">
    <property type="entry name" value="DNA_brk_join_enz"/>
</dbReference>
<evidence type="ECO:0000256" key="1">
    <source>
        <dbReference type="ARBA" id="ARBA00008857"/>
    </source>
</evidence>
<evidence type="ECO:0000256" key="2">
    <source>
        <dbReference type="ARBA" id="ARBA00022908"/>
    </source>
</evidence>
<feature type="domain" description="DUF6538" evidence="5">
    <location>
        <begin position="5"/>
        <end position="61"/>
    </location>
</feature>
<gene>
    <name evidence="6" type="ORF">EV184_104131</name>
</gene>
<organism evidence="6 7">
    <name type="scientific">Sinorhizobium americanum</name>
    <dbReference type="NCBI Taxonomy" id="194963"/>
    <lineage>
        <taxon>Bacteria</taxon>
        <taxon>Pseudomonadati</taxon>
        <taxon>Pseudomonadota</taxon>
        <taxon>Alphaproteobacteria</taxon>
        <taxon>Hyphomicrobiales</taxon>
        <taxon>Rhizobiaceae</taxon>
        <taxon>Sinorhizobium/Ensifer group</taxon>
        <taxon>Sinorhizobium</taxon>
    </lineage>
</organism>
<evidence type="ECO:0000256" key="4">
    <source>
        <dbReference type="ARBA" id="ARBA00023172"/>
    </source>
</evidence>
<dbReference type="PANTHER" id="PTHR30349">
    <property type="entry name" value="PHAGE INTEGRASE-RELATED"/>
    <property type="match status" value="1"/>
</dbReference>
<dbReference type="EMBL" id="SLVU01000004">
    <property type="protein sequence ID" value="TCN32465.1"/>
    <property type="molecule type" value="Genomic_DNA"/>
</dbReference>
<evidence type="ECO:0000256" key="3">
    <source>
        <dbReference type="ARBA" id="ARBA00023125"/>
    </source>
</evidence>
<dbReference type="Proteomes" id="UP000295043">
    <property type="component" value="Unassembled WGS sequence"/>
</dbReference>
<evidence type="ECO:0000313" key="6">
    <source>
        <dbReference type="EMBL" id="TCN32465.1"/>
    </source>
</evidence>
<dbReference type="PANTHER" id="PTHR30349:SF41">
    <property type="entry name" value="INTEGRASE_RECOMBINASE PROTEIN MJ0367-RELATED"/>
    <property type="match status" value="1"/>
</dbReference>
<dbReference type="InterPro" id="IPR013762">
    <property type="entry name" value="Integrase-like_cat_sf"/>
</dbReference>
<dbReference type="InterPro" id="IPR050090">
    <property type="entry name" value="Tyrosine_recombinase_XerCD"/>
</dbReference>
<reference evidence="6 7" key="1">
    <citation type="submission" date="2019-03" db="EMBL/GenBank/DDBJ databases">
        <title>Genomic Encyclopedia of Type Strains, Phase IV (KMG-V): Genome sequencing to study the core and pangenomes of soil and plant-associated prokaryotes.</title>
        <authorList>
            <person name="Whitman W."/>
        </authorList>
    </citation>
    <scope>NUCLEOTIDE SEQUENCE [LARGE SCALE GENOMIC DNA]</scope>
    <source>
        <strain evidence="6 7">23C40</strain>
    </source>
</reference>
<accession>A0A4R2BZD6</accession>
<proteinExistence type="inferred from homology"/>
<evidence type="ECO:0000313" key="7">
    <source>
        <dbReference type="Proteomes" id="UP000295043"/>
    </source>
</evidence>
<dbReference type="GO" id="GO:0003677">
    <property type="term" value="F:DNA binding"/>
    <property type="evidence" value="ECO:0007669"/>
    <property type="project" value="UniProtKB-KW"/>
</dbReference>
<comment type="caution">
    <text evidence="6">The sequence shown here is derived from an EMBL/GenBank/DDBJ whole genome shotgun (WGS) entry which is preliminary data.</text>
</comment>
<dbReference type="GO" id="GO:0015074">
    <property type="term" value="P:DNA integration"/>
    <property type="evidence" value="ECO:0007669"/>
    <property type="project" value="UniProtKB-KW"/>
</dbReference>
<keyword evidence="4" id="KW-0233">DNA recombination</keyword>
<sequence length="443" mass="49781">MKLKYVFQRNNTYYFRITVPQSARATFGKVIWKSMETTDLEEAQIKSGEMIKAYRQRFANANNEPAVVTPANVKEESTNRGIDYRTAEEVSLARIPDSIEMLSTIISELKGRKKVDEAEVVVFGGAINPSLSLDDLLTKYKKYSAGKWADLDDRARQKKWNRYAEPIADFKKTMGDMDVLTIRSKDAFDYAAELGERVNNKTLKSETAKKKLLFLNAMVRKVFQAEYPDRNNPFENAVIDHSGDGETRKPFTEDEIQAVNKKLAESDANDELRAILHIAENTGAHAKEICLLSPDDFFVDDEEEYPFIRIGVNANRKRLKTGGARHRDLPLIGKALDAAKRYAKTGFPRYCRSGGSEALSAAANKLIQTVAEDKTTYSYRHRMADILRNSKCDSDLLKAIMGHNGGITADYGDGFELSIKAEAIQTALAKAEQKSKTRLSNTN</sequence>
<dbReference type="InterPro" id="IPR046668">
    <property type="entry name" value="DUF6538"/>
</dbReference>
<evidence type="ECO:0000259" key="5">
    <source>
        <dbReference type="Pfam" id="PF20172"/>
    </source>
</evidence>